<dbReference type="InParanoid" id="A0A0C9ZRW3"/>
<feature type="region of interest" description="Disordered" evidence="1">
    <location>
        <begin position="1"/>
        <end position="53"/>
    </location>
</feature>
<protein>
    <submittedName>
        <fullName evidence="2">Uncharacterized protein</fullName>
    </submittedName>
</protein>
<dbReference type="HOGENOM" id="CLU_3070238_0_0_1"/>
<dbReference type="Proteomes" id="UP000054485">
    <property type="component" value="Unassembled WGS sequence"/>
</dbReference>
<gene>
    <name evidence="2" type="ORF">CY34DRAFT_807122</name>
</gene>
<proteinExistence type="predicted"/>
<dbReference type="AlphaFoldDB" id="A0A0C9ZRW3"/>
<dbReference type="OrthoDB" id="10324848at2759"/>
<name>A0A0C9ZRW3_9AGAM</name>
<keyword evidence="3" id="KW-1185">Reference proteome</keyword>
<accession>A0A0C9ZRW3</accession>
<evidence type="ECO:0000313" key="2">
    <source>
        <dbReference type="EMBL" id="KIK40500.1"/>
    </source>
</evidence>
<evidence type="ECO:0000256" key="1">
    <source>
        <dbReference type="SAM" id="MobiDB-lite"/>
    </source>
</evidence>
<sequence length="53" mass="5864">MVENILFRSPTASSGQRMARALSGRQSVYSKEGASEPDNPSSLKVWVPKRREA</sequence>
<reference evidence="3" key="2">
    <citation type="submission" date="2015-01" db="EMBL/GenBank/DDBJ databases">
        <title>Evolutionary Origins and Diversification of the Mycorrhizal Mutualists.</title>
        <authorList>
            <consortium name="DOE Joint Genome Institute"/>
            <consortium name="Mycorrhizal Genomics Consortium"/>
            <person name="Kohler A."/>
            <person name="Kuo A."/>
            <person name="Nagy L.G."/>
            <person name="Floudas D."/>
            <person name="Copeland A."/>
            <person name="Barry K.W."/>
            <person name="Cichocki N."/>
            <person name="Veneault-Fourrey C."/>
            <person name="LaButti K."/>
            <person name="Lindquist E.A."/>
            <person name="Lipzen A."/>
            <person name="Lundell T."/>
            <person name="Morin E."/>
            <person name="Murat C."/>
            <person name="Riley R."/>
            <person name="Ohm R."/>
            <person name="Sun H."/>
            <person name="Tunlid A."/>
            <person name="Henrissat B."/>
            <person name="Grigoriev I.V."/>
            <person name="Hibbett D.S."/>
            <person name="Martin F."/>
        </authorList>
    </citation>
    <scope>NUCLEOTIDE SEQUENCE [LARGE SCALE GENOMIC DNA]</scope>
    <source>
        <strain evidence="3">UH-Slu-Lm8-n1</strain>
    </source>
</reference>
<dbReference type="EMBL" id="KN835300">
    <property type="protein sequence ID" value="KIK40500.1"/>
    <property type="molecule type" value="Genomic_DNA"/>
</dbReference>
<evidence type="ECO:0000313" key="3">
    <source>
        <dbReference type="Proteomes" id="UP000054485"/>
    </source>
</evidence>
<reference evidence="2 3" key="1">
    <citation type="submission" date="2014-04" db="EMBL/GenBank/DDBJ databases">
        <authorList>
            <consortium name="DOE Joint Genome Institute"/>
            <person name="Kuo A."/>
            <person name="Ruytinx J."/>
            <person name="Rineau F."/>
            <person name="Colpaert J."/>
            <person name="Kohler A."/>
            <person name="Nagy L.G."/>
            <person name="Floudas D."/>
            <person name="Copeland A."/>
            <person name="Barry K.W."/>
            <person name="Cichocki N."/>
            <person name="Veneault-Fourrey C."/>
            <person name="LaButti K."/>
            <person name="Lindquist E.A."/>
            <person name="Lipzen A."/>
            <person name="Lundell T."/>
            <person name="Morin E."/>
            <person name="Murat C."/>
            <person name="Sun H."/>
            <person name="Tunlid A."/>
            <person name="Henrissat B."/>
            <person name="Grigoriev I.V."/>
            <person name="Hibbett D.S."/>
            <person name="Martin F."/>
            <person name="Nordberg H.P."/>
            <person name="Cantor M.N."/>
            <person name="Hua S.X."/>
        </authorList>
    </citation>
    <scope>NUCLEOTIDE SEQUENCE [LARGE SCALE GENOMIC DNA]</scope>
    <source>
        <strain evidence="2 3">UH-Slu-Lm8-n1</strain>
    </source>
</reference>
<organism evidence="2 3">
    <name type="scientific">Suillus luteus UH-Slu-Lm8-n1</name>
    <dbReference type="NCBI Taxonomy" id="930992"/>
    <lineage>
        <taxon>Eukaryota</taxon>
        <taxon>Fungi</taxon>
        <taxon>Dikarya</taxon>
        <taxon>Basidiomycota</taxon>
        <taxon>Agaricomycotina</taxon>
        <taxon>Agaricomycetes</taxon>
        <taxon>Agaricomycetidae</taxon>
        <taxon>Boletales</taxon>
        <taxon>Suillineae</taxon>
        <taxon>Suillaceae</taxon>
        <taxon>Suillus</taxon>
    </lineage>
</organism>